<accession>A0A218MKG9</accession>
<reference evidence="1" key="2">
    <citation type="journal article" date="2017" name="Nat. Commun.">
        <title>Single-virus genomics reveals hidden cosmopolitan and abundant viruses.</title>
        <authorList>
            <person name="Martinez-Hernandez F."/>
            <person name="Fornas O."/>
            <person name="Lluesma Gomez M."/>
            <person name="Bolduc B."/>
            <person name="de la Cruz Pena M.J."/>
            <person name="Martinez J.M."/>
            <person name="Anton J."/>
            <person name="Gasol J.M."/>
            <person name="Rosselli R."/>
            <person name="Rodriguez-Valera F."/>
            <person name="Sullivan M.B."/>
            <person name="Acinas S.G."/>
            <person name="Martinez-Garcia M."/>
        </authorList>
    </citation>
    <scope>NUCLEOTIDE SEQUENCE</scope>
</reference>
<evidence type="ECO:0000313" key="1">
    <source>
        <dbReference type="EMBL" id="ASE99776.1"/>
    </source>
</evidence>
<proteinExistence type="predicted"/>
<name>A0A218MKG9_9VIRU</name>
<dbReference type="EMBL" id="KY052794">
    <property type="protein sequence ID" value="ASE99776.1"/>
    <property type="molecule type" value="Genomic_DNA"/>
</dbReference>
<sequence>MARKLDYSKLPAYDVWDFDKLLRTAKSASRYDGAITVTWMDEAVDSACLTKNPHKALDQYAKQAEEINTWFETIKSQKWYDEKVYWNGIQPRKCKTLE</sequence>
<protein>
    <submittedName>
        <fullName evidence="1">Uncharacterized protein</fullName>
    </submittedName>
</protein>
<reference evidence="1" key="1">
    <citation type="submission" date="2016-10" db="EMBL/GenBank/DDBJ databases">
        <authorList>
            <person name="Varghese N."/>
        </authorList>
    </citation>
    <scope>NUCLEOTIDE SEQUENCE</scope>
</reference>
<organism evidence="1">
    <name type="scientific">uncultured virus</name>
    <dbReference type="NCBI Taxonomy" id="340016"/>
    <lineage>
        <taxon>Viruses</taxon>
        <taxon>environmental samples</taxon>
    </lineage>
</organism>